<comment type="subcellular location">
    <subcellularLocation>
        <location evidence="1">Cell envelope</location>
    </subcellularLocation>
</comment>
<evidence type="ECO:0000259" key="4">
    <source>
        <dbReference type="Pfam" id="PF13407"/>
    </source>
</evidence>
<protein>
    <recommendedName>
        <fullName evidence="4">Periplasmic binding protein domain-containing protein</fullName>
    </recommendedName>
</protein>
<dbReference type="PANTHER" id="PTHR46847:SF2">
    <property type="entry name" value="ABC TRANSPORTER SUGAR-BINDING PROTEIN"/>
    <property type="match status" value="1"/>
</dbReference>
<dbReference type="GO" id="GO:0030246">
    <property type="term" value="F:carbohydrate binding"/>
    <property type="evidence" value="ECO:0007669"/>
    <property type="project" value="UniProtKB-ARBA"/>
</dbReference>
<evidence type="ECO:0000313" key="5">
    <source>
        <dbReference type="EMBL" id="SVA05707.1"/>
    </source>
</evidence>
<accession>A0A381STH0</accession>
<reference evidence="5" key="1">
    <citation type="submission" date="2018-05" db="EMBL/GenBank/DDBJ databases">
        <authorList>
            <person name="Lanie J.A."/>
            <person name="Ng W.-L."/>
            <person name="Kazmierczak K.M."/>
            <person name="Andrzejewski T.M."/>
            <person name="Davidsen T.M."/>
            <person name="Wayne K.J."/>
            <person name="Tettelin H."/>
            <person name="Glass J.I."/>
            <person name="Rusch D."/>
            <person name="Podicherti R."/>
            <person name="Tsui H.-C.T."/>
            <person name="Winkler M.E."/>
        </authorList>
    </citation>
    <scope>NUCLEOTIDE SEQUENCE</scope>
</reference>
<gene>
    <name evidence="5" type="ORF">METZ01_LOCUS58561</name>
</gene>
<organism evidence="5">
    <name type="scientific">marine metagenome</name>
    <dbReference type="NCBI Taxonomy" id="408172"/>
    <lineage>
        <taxon>unclassified sequences</taxon>
        <taxon>metagenomes</taxon>
        <taxon>ecological metagenomes</taxon>
    </lineage>
</organism>
<dbReference type="Gene3D" id="3.40.50.2300">
    <property type="match status" value="2"/>
</dbReference>
<evidence type="ECO:0000256" key="1">
    <source>
        <dbReference type="ARBA" id="ARBA00004196"/>
    </source>
</evidence>
<evidence type="ECO:0000256" key="3">
    <source>
        <dbReference type="ARBA" id="ARBA00022729"/>
    </source>
</evidence>
<name>A0A381STH0_9ZZZZ</name>
<dbReference type="SUPFAM" id="SSF53822">
    <property type="entry name" value="Periplasmic binding protein-like I"/>
    <property type="match status" value="1"/>
</dbReference>
<comment type="similarity">
    <text evidence="2">Belongs to the bacterial solute-binding protein 2 family.</text>
</comment>
<dbReference type="GO" id="GO:0030313">
    <property type="term" value="C:cell envelope"/>
    <property type="evidence" value="ECO:0007669"/>
    <property type="project" value="UniProtKB-SubCell"/>
</dbReference>
<dbReference type="AlphaFoldDB" id="A0A381STH0"/>
<proteinExistence type="inferred from homology"/>
<dbReference type="InterPro" id="IPR025997">
    <property type="entry name" value="SBP_2_dom"/>
</dbReference>
<dbReference type="Pfam" id="PF13407">
    <property type="entry name" value="Peripla_BP_4"/>
    <property type="match status" value="1"/>
</dbReference>
<sequence>MRSIKLSISILFFLSLFSTAFAGPTGQDLGDNWCSDVKMHFYAGGPEAGGFAGIVAAGAANAIRDTGADAEILYSEWDFEKMVRQLRESIGLGVDAIAMMGHPGSEAIMPLAKQAAAKGILMTYQNVDPTAVRAKYGGGYVGANLATQGKVLAREAIRQFGLEAGDHAIVMVPIGDYARAQREDGARIVFEEHGMTVTVLDGTPTFASDPNLVIPIFGAALNAHPETKIIIHPGSDVMNVAEGIAKGAGYGPNEILQAGFDTSPQIMTAFEKGYVHLTSDQQPFLQGYLPVLSLCQTAVLGTGAINQDTGAGFVDTNNYKAVKDLADAGLR</sequence>
<keyword evidence="3" id="KW-0732">Signal</keyword>
<feature type="domain" description="Periplasmic binding protein" evidence="4">
    <location>
        <begin position="51"/>
        <end position="295"/>
    </location>
</feature>
<dbReference type="PANTHER" id="PTHR46847">
    <property type="entry name" value="D-ALLOSE-BINDING PERIPLASMIC PROTEIN-RELATED"/>
    <property type="match status" value="1"/>
</dbReference>
<evidence type="ECO:0000256" key="2">
    <source>
        <dbReference type="ARBA" id="ARBA00007639"/>
    </source>
</evidence>
<dbReference type="InterPro" id="IPR028082">
    <property type="entry name" value="Peripla_BP_I"/>
</dbReference>
<dbReference type="EMBL" id="UINC01003368">
    <property type="protein sequence ID" value="SVA05707.1"/>
    <property type="molecule type" value="Genomic_DNA"/>
</dbReference>